<dbReference type="AlphaFoldDB" id="A0A101FX45"/>
<organism evidence="1 2">
    <name type="scientific">Anaerolinea thermophila</name>
    <dbReference type="NCBI Taxonomy" id="167964"/>
    <lineage>
        <taxon>Bacteria</taxon>
        <taxon>Bacillati</taxon>
        <taxon>Chloroflexota</taxon>
        <taxon>Anaerolineae</taxon>
        <taxon>Anaerolineales</taxon>
        <taxon>Anaerolineaceae</taxon>
        <taxon>Anaerolinea</taxon>
    </lineage>
</organism>
<dbReference type="SUPFAM" id="SSF53756">
    <property type="entry name" value="UDP-Glycosyltransferase/glycogen phosphorylase"/>
    <property type="match status" value="1"/>
</dbReference>
<dbReference type="Gene3D" id="3.40.50.2000">
    <property type="entry name" value="Glycogen Phosphorylase B"/>
    <property type="match status" value="2"/>
</dbReference>
<comment type="caution">
    <text evidence="1">The sequence shown here is derived from an EMBL/GenBank/DDBJ whole genome shotgun (WGS) entry which is preliminary data.</text>
</comment>
<proteinExistence type="predicted"/>
<reference evidence="1 2" key="1">
    <citation type="journal article" date="2015" name="MBio">
        <title>Genome-Resolved Metagenomic Analysis Reveals Roles for Candidate Phyla and Other Microbial Community Members in Biogeochemical Transformations in Oil Reservoirs.</title>
        <authorList>
            <person name="Hu P."/>
            <person name="Tom L."/>
            <person name="Singh A."/>
            <person name="Thomas B.C."/>
            <person name="Baker B.J."/>
            <person name="Piceno Y.M."/>
            <person name="Andersen G.L."/>
            <person name="Banfield J.F."/>
        </authorList>
    </citation>
    <scope>NUCLEOTIDE SEQUENCE [LARGE SCALE GENOMIC DNA]</scope>
    <source>
        <strain evidence="1">46_16</strain>
    </source>
</reference>
<dbReference type="PANTHER" id="PTHR12526">
    <property type="entry name" value="GLYCOSYLTRANSFERASE"/>
    <property type="match status" value="1"/>
</dbReference>
<accession>A0A101FX45</accession>
<dbReference type="Pfam" id="PF13692">
    <property type="entry name" value="Glyco_trans_1_4"/>
    <property type="match status" value="1"/>
</dbReference>
<dbReference type="GO" id="GO:0016740">
    <property type="term" value="F:transferase activity"/>
    <property type="evidence" value="ECO:0007669"/>
    <property type="project" value="UniProtKB-KW"/>
</dbReference>
<protein>
    <submittedName>
        <fullName evidence="1">Putative glycosyltransferase</fullName>
    </submittedName>
</protein>
<dbReference type="CDD" id="cd03801">
    <property type="entry name" value="GT4_PimA-like"/>
    <property type="match status" value="1"/>
</dbReference>
<name>A0A101FX45_9CHLR</name>
<evidence type="ECO:0000313" key="1">
    <source>
        <dbReference type="EMBL" id="KUK46039.1"/>
    </source>
</evidence>
<keyword evidence="1" id="KW-0808">Transferase</keyword>
<dbReference type="EMBL" id="LGFU01000085">
    <property type="protein sequence ID" value="KUK46039.1"/>
    <property type="molecule type" value="Genomic_DNA"/>
</dbReference>
<dbReference type="Proteomes" id="UP000064249">
    <property type="component" value="Unassembled WGS sequence"/>
</dbReference>
<sequence length="340" mass="38057">MKPQICLVPKLDGLGGMVSFQAKFIQGLKEQNISYTFDISDNNNTAVLVIGGTRHIWQLWRSKSRGVRIVQRLNGMNWLHKVEKTPLPAAFKAELNNQILAFIRRFLATHIIYQSAFSRDWWHREFKEISTPERVVYNGVDLSQYTPQGSGERPDDHFRLLLVEGHLHPGNSRGLETAVRLAQNLKHRHGVNVEMVVVGDVEDALKAHVYSMAPDLWITWRGIVPRDIIPSLDRTAHVLFSADLNAACPNSVIEAMACGLPIVAYDTGALKELVQGGAGEVVPYGANHWRLESPDIAPLANACIKIMHNNTPYRQAARKRAEAAFGLDTMVESYLEVLVP</sequence>
<evidence type="ECO:0000313" key="2">
    <source>
        <dbReference type="Proteomes" id="UP000064249"/>
    </source>
</evidence>
<gene>
    <name evidence="1" type="ORF">XD73_1087</name>
</gene>